<keyword evidence="3" id="KW-1185">Reference proteome</keyword>
<dbReference type="Proteomes" id="UP000198908">
    <property type="component" value="Unassembled WGS sequence"/>
</dbReference>
<evidence type="ECO:0000313" key="2">
    <source>
        <dbReference type="EMBL" id="SDD35667.1"/>
    </source>
</evidence>
<gene>
    <name evidence="2" type="ORF">SAMN05421548_11855</name>
</gene>
<dbReference type="EMBL" id="FMYQ01000018">
    <property type="protein sequence ID" value="SDD35667.1"/>
    <property type="molecule type" value="Genomic_DNA"/>
</dbReference>
<evidence type="ECO:0000313" key="3">
    <source>
        <dbReference type="Proteomes" id="UP000198908"/>
    </source>
</evidence>
<proteinExistence type="predicted"/>
<feature type="region of interest" description="Disordered" evidence="1">
    <location>
        <begin position="1"/>
        <end position="20"/>
    </location>
</feature>
<feature type="region of interest" description="Disordered" evidence="1">
    <location>
        <begin position="139"/>
        <end position="162"/>
    </location>
</feature>
<evidence type="ECO:0000256" key="1">
    <source>
        <dbReference type="SAM" id="MobiDB-lite"/>
    </source>
</evidence>
<dbReference type="AlphaFoldDB" id="A0A1G6U505"/>
<name>A0A1G6U505_9BURK</name>
<sequence>MLSPSANTTSQKSKTSVESLRPMRSFFPHVLPKVRNEDAITDFVDAFGKPGAIAKKLWHNRRSFRVDRRADGRRIQGTVAPHPESECSGKTAAFVHPTRAQPHRTQSARTGCSPHLNVPAHGVPHSPQETQFMSARRMGAPAGASNPAIRVREGEEAAPNRNRGAVRLARHAACLSASRLSIQRRTAGFDPTQVVVAKEKPPR</sequence>
<organism evidence="2 3">
    <name type="scientific">Paraburkholderia lycopersici</name>
    <dbReference type="NCBI Taxonomy" id="416944"/>
    <lineage>
        <taxon>Bacteria</taxon>
        <taxon>Pseudomonadati</taxon>
        <taxon>Pseudomonadota</taxon>
        <taxon>Betaproteobacteria</taxon>
        <taxon>Burkholderiales</taxon>
        <taxon>Burkholderiaceae</taxon>
        <taxon>Paraburkholderia</taxon>
    </lineage>
</organism>
<accession>A0A1G6U505</accession>
<reference evidence="3" key="1">
    <citation type="submission" date="2016-09" db="EMBL/GenBank/DDBJ databases">
        <authorList>
            <person name="Varghese N."/>
            <person name="Submissions S."/>
        </authorList>
    </citation>
    <scope>NUCLEOTIDE SEQUENCE [LARGE SCALE GENOMIC DNA]</scope>
    <source>
        <strain evidence="3">TNe-862</strain>
    </source>
</reference>
<feature type="compositionally biased region" description="Polar residues" evidence="1">
    <location>
        <begin position="1"/>
        <end position="18"/>
    </location>
</feature>
<protein>
    <submittedName>
        <fullName evidence="2">Uncharacterized protein</fullName>
    </submittedName>
</protein>
<dbReference type="STRING" id="416944.SAMN05421548_11855"/>